<evidence type="ECO:0000313" key="2">
    <source>
        <dbReference type="EMBL" id="RKP06602.1"/>
    </source>
</evidence>
<dbReference type="InterPro" id="IPR001810">
    <property type="entry name" value="F-box_dom"/>
</dbReference>
<dbReference type="PROSITE" id="PS50181">
    <property type="entry name" value="FBOX"/>
    <property type="match status" value="1"/>
</dbReference>
<accession>A0A4P9XLC5</accession>
<sequence length="495" mass="57846">MRYIPDEVFDRIIEASDDEATLVAVSCTSRRLRIRVANRHKLWRERFERDFPQHDDKEQEWLRLYKRTYETEAYTSGIASVLPLPQSESPLDWFSAYCKRRATEYRWRHGQFMVHRLVDAADAYPCGVRIQNIPHARARSPLRSAVVASQWRLKDQKHPVWLLEELCWDGVDVECMEIWEERHSDDYLVIQAREKTTYCYSLYIWHFAELYRAPRVINTDKGWVRDVKVCGDWLIYRWMVSSDSRQNVICVYDLAKGSYCSDVRDNLFYCILRTTADSVYIAWIECDKDRHSYIVVTYNMWCIAPGQAAPVRWQSARKTNMNDGTGTIMPQRIDDNRFIIFANCDFEPDPDAPPPLVLVELVDDETGTIMEEKWSRNMRISRLQTIGSRNLLMVMQGRDMVLLNLADGSIVHHSNRTHLDCWRLSGLYPLDDQWTRMDKDETWSDPKTDAALNVQVGATQAHSPTALFYGKNGTFTILDYMGHSYQQQLGTLSSA</sequence>
<evidence type="ECO:0000259" key="1">
    <source>
        <dbReference type="PROSITE" id="PS50181"/>
    </source>
</evidence>
<feature type="domain" description="F-box" evidence="1">
    <location>
        <begin position="1"/>
        <end position="46"/>
    </location>
</feature>
<dbReference type="InterPro" id="IPR036047">
    <property type="entry name" value="F-box-like_dom_sf"/>
</dbReference>
<protein>
    <recommendedName>
        <fullName evidence="1">F-box domain-containing protein</fullName>
    </recommendedName>
</protein>
<dbReference type="SUPFAM" id="SSF81383">
    <property type="entry name" value="F-box domain"/>
    <property type="match status" value="1"/>
</dbReference>
<organism evidence="2 3">
    <name type="scientific">Thamnocephalis sphaerospora</name>
    <dbReference type="NCBI Taxonomy" id="78915"/>
    <lineage>
        <taxon>Eukaryota</taxon>
        <taxon>Fungi</taxon>
        <taxon>Fungi incertae sedis</taxon>
        <taxon>Zoopagomycota</taxon>
        <taxon>Zoopagomycotina</taxon>
        <taxon>Zoopagomycetes</taxon>
        <taxon>Zoopagales</taxon>
        <taxon>Sigmoideomycetaceae</taxon>
        <taxon>Thamnocephalis</taxon>
    </lineage>
</organism>
<dbReference type="EMBL" id="KZ992852">
    <property type="protein sequence ID" value="RKP06602.1"/>
    <property type="molecule type" value="Genomic_DNA"/>
</dbReference>
<reference evidence="3" key="1">
    <citation type="journal article" date="2018" name="Nat. Microbiol.">
        <title>Leveraging single-cell genomics to expand the fungal tree of life.</title>
        <authorList>
            <person name="Ahrendt S.R."/>
            <person name="Quandt C.A."/>
            <person name="Ciobanu D."/>
            <person name="Clum A."/>
            <person name="Salamov A."/>
            <person name="Andreopoulos B."/>
            <person name="Cheng J.F."/>
            <person name="Woyke T."/>
            <person name="Pelin A."/>
            <person name="Henrissat B."/>
            <person name="Reynolds N.K."/>
            <person name="Benny G.L."/>
            <person name="Smith M.E."/>
            <person name="James T.Y."/>
            <person name="Grigoriev I.V."/>
        </authorList>
    </citation>
    <scope>NUCLEOTIDE SEQUENCE [LARGE SCALE GENOMIC DNA]</scope>
    <source>
        <strain evidence="3">RSA 1356</strain>
    </source>
</reference>
<dbReference type="Proteomes" id="UP000271241">
    <property type="component" value="Unassembled WGS sequence"/>
</dbReference>
<dbReference type="AlphaFoldDB" id="A0A4P9XLC5"/>
<gene>
    <name evidence="2" type="ORF">THASP1DRAFT_31588</name>
</gene>
<keyword evidence="3" id="KW-1185">Reference proteome</keyword>
<proteinExistence type="predicted"/>
<name>A0A4P9XLC5_9FUNG</name>
<evidence type="ECO:0000313" key="3">
    <source>
        <dbReference type="Proteomes" id="UP000271241"/>
    </source>
</evidence>